<name>A0ACA9RZE4_9GLOM</name>
<reference evidence="1" key="1">
    <citation type="submission" date="2021-06" db="EMBL/GenBank/DDBJ databases">
        <authorList>
            <person name="Kallberg Y."/>
            <person name="Tangrot J."/>
            <person name="Rosling A."/>
        </authorList>
    </citation>
    <scope>NUCLEOTIDE SEQUENCE</scope>
    <source>
        <strain evidence="1">MA461A</strain>
    </source>
</reference>
<organism evidence="1 2">
    <name type="scientific">Racocetra persica</name>
    <dbReference type="NCBI Taxonomy" id="160502"/>
    <lineage>
        <taxon>Eukaryota</taxon>
        <taxon>Fungi</taxon>
        <taxon>Fungi incertae sedis</taxon>
        <taxon>Mucoromycota</taxon>
        <taxon>Glomeromycotina</taxon>
        <taxon>Glomeromycetes</taxon>
        <taxon>Diversisporales</taxon>
        <taxon>Gigasporaceae</taxon>
        <taxon>Racocetra</taxon>
    </lineage>
</organism>
<gene>
    <name evidence="1" type="ORF">RPERSI_LOCUS24553</name>
</gene>
<accession>A0ACA9RZE4</accession>
<sequence>YVLRLTQPWFGSGRTIIGDSWFGSPKLCILLMENGLYGIFHVKKRRAWPINYPDDMVHKLNSAYGSYISKVATINNIQLMAASLRDRKPQCIIATASTTANADEVRYVVKNNTSSEIVKFTRPKVFYEYSQAKGAVDINNQVC</sequence>
<evidence type="ECO:0000313" key="1">
    <source>
        <dbReference type="EMBL" id="CAG8816870.1"/>
    </source>
</evidence>
<comment type="caution">
    <text evidence="1">The sequence shown here is derived from an EMBL/GenBank/DDBJ whole genome shotgun (WGS) entry which is preliminary data.</text>
</comment>
<feature type="non-terminal residue" evidence="1">
    <location>
        <position position="1"/>
    </location>
</feature>
<keyword evidence="2" id="KW-1185">Reference proteome</keyword>
<proteinExistence type="predicted"/>
<dbReference type="EMBL" id="CAJVQC010079109">
    <property type="protein sequence ID" value="CAG8816870.1"/>
    <property type="molecule type" value="Genomic_DNA"/>
</dbReference>
<dbReference type="Proteomes" id="UP000789920">
    <property type="component" value="Unassembled WGS sequence"/>
</dbReference>
<protein>
    <submittedName>
        <fullName evidence="1">36466_t:CDS:1</fullName>
    </submittedName>
</protein>
<evidence type="ECO:0000313" key="2">
    <source>
        <dbReference type="Proteomes" id="UP000789920"/>
    </source>
</evidence>